<dbReference type="EMBL" id="CAJVPS010002063">
    <property type="protein sequence ID" value="CAG8559080.1"/>
    <property type="molecule type" value="Genomic_DNA"/>
</dbReference>
<evidence type="ECO:0000313" key="2">
    <source>
        <dbReference type="EMBL" id="CAG8559080.1"/>
    </source>
</evidence>
<dbReference type="Pfam" id="PF03777">
    <property type="entry name" value="ChpA-C"/>
    <property type="match status" value="1"/>
</dbReference>
<evidence type="ECO:0000313" key="3">
    <source>
        <dbReference type="Proteomes" id="UP000789508"/>
    </source>
</evidence>
<keyword evidence="3" id="KW-1185">Reference proteome</keyword>
<name>A0A9N9FVJ7_9GLOM</name>
<proteinExistence type="predicted"/>
<accession>A0A9N9FVJ7</accession>
<organism evidence="2 3">
    <name type="scientific">Ambispora leptoticha</name>
    <dbReference type="NCBI Taxonomy" id="144679"/>
    <lineage>
        <taxon>Eukaryota</taxon>
        <taxon>Fungi</taxon>
        <taxon>Fungi incertae sedis</taxon>
        <taxon>Mucoromycota</taxon>
        <taxon>Glomeromycotina</taxon>
        <taxon>Glomeromycetes</taxon>
        <taxon>Archaeosporales</taxon>
        <taxon>Ambisporaceae</taxon>
        <taxon>Ambispora</taxon>
    </lineage>
</organism>
<dbReference type="OrthoDB" id="5586649at2759"/>
<evidence type="ECO:0000259" key="1">
    <source>
        <dbReference type="PROSITE" id="PS51884"/>
    </source>
</evidence>
<gene>
    <name evidence="2" type="ORF">ALEPTO_LOCUS6261</name>
</gene>
<reference evidence="2" key="1">
    <citation type="submission" date="2021-06" db="EMBL/GenBank/DDBJ databases">
        <authorList>
            <person name="Kallberg Y."/>
            <person name="Tangrot J."/>
            <person name="Rosling A."/>
        </authorList>
    </citation>
    <scope>NUCLEOTIDE SEQUENCE</scope>
    <source>
        <strain evidence="2">FL130A</strain>
    </source>
</reference>
<dbReference type="PROSITE" id="PS51884">
    <property type="entry name" value="CHAPLIN"/>
    <property type="match status" value="1"/>
</dbReference>
<sequence>MAAAAPIPKLKRDGAEPGVVSGNIVQVPVEVPVSICGNTVNVVGLLNPAHGNLIV</sequence>
<protein>
    <submittedName>
        <fullName evidence="2">12529_t:CDS:1</fullName>
    </submittedName>
</protein>
<dbReference type="AlphaFoldDB" id="A0A9N9FVJ7"/>
<feature type="domain" description="Chaplin" evidence="1">
    <location>
        <begin position="16"/>
        <end position="55"/>
    </location>
</feature>
<dbReference type="InterPro" id="IPR005528">
    <property type="entry name" value="ChpA-H"/>
</dbReference>
<comment type="caution">
    <text evidence="2">The sequence shown here is derived from an EMBL/GenBank/DDBJ whole genome shotgun (WGS) entry which is preliminary data.</text>
</comment>
<dbReference type="Proteomes" id="UP000789508">
    <property type="component" value="Unassembled WGS sequence"/>
</dbReference>